<keyword evidence="2" id="KW-0472">Membrane</keyword>
<dbReference type="NCBIfam" id="TIGR01845">
    <property type="entry name" value="outer_NodT"/>
    <property type="match status" value="1"/>
</dbReference>
<protein>
    <submittedName>
        <fullName evidence="4">Multidrug efflux system outer membrane protein</fullName>
    </submittedName>
</protein>
<keyword evidence="2" id="KW-0449">Lipoprotein</keyword>
<dbReference type="InParanoid" id="A0A395JLZ6"/>
<dbReference type="OrthoDB" id="9770517at2"/>
<proteinExistence type="inferred from homology"/>
<dbReference type="Pfam" id="PF02321">
    <property type="entry name" value="OEP"/>
    <property type="match status" value="2"/>
</dbReference>
<dbReference type="Gene3D" id="2.20.200.10">
    <property type="entry name" value="Outer membrane efflux proteins (OEP)"/>
    <property type="match status" value="1"/>
</dbReference>
<keyword evidence="2" id="KW-0732">Signal</keyword>
<dbReference type="InterPro" id="IPR010131">
    <property type="entry name" value="MdtP/NodT-like"/>
</dbReference>
<dbReference type="PANTHER" id="PTHR30203">
    <property type="entry name" value="OUTER MEMBRANE CATION EFFLUX PROTEIN"/>
    <property type="match status" value="1"/>
</dbReference>
<gene>
    <name evidence="4" type="ORF">DFR28_10245</name>
</gene>
<organism evidence="4 5">
    <name type="scientific">Arenicella xantha</name>
    <dbReference type="NCBI Taxonomy" id="644221"/>
    <lineage>
        <taxon>Bacteria</taxon>
        <taxon>Pseudomonadati</taxon>
        <taxon>Pseudomonadota</taxon>
        <taxon>Gammaproteobacteria</taxon>
        <taxon>Arenicellales</taxon>
        <taxon>Arenicellaceae</taxon>
        <taxon>Arenicella</taxon>
    </lineage>
</organism>
<keyword evidence="2" id="KW-1134">Transmembrane beta strand</keyword>
<dbReference type="GO" id="GO:0009279">
    <property type="term" value="C:cell outer membrane"/>
    <property type="evidence" value="ECO:0007669"/>
    <property type="project" value="UniProtKB-SubCell"/>
</dbReference>
<dbReference type="AlphaFoldDB" id="A0A395JLZ6"/>
<comment type="caution">
    <text evidence="4">The sequence shown here is derived from an EMBL/GenBank/DDBJ whole genome shotgun (WGS) entry which is preliminary data.</text>
</comment>
<keyword evidence="3" id="KW-0175">Coiled coil</keyword>
<comment type="subcellular location">
    <subcellularLocation>
        <location evidence="2">Cell outer membrane</location>
        <topology evidence="2">Lipid-anchor</topology>
    </subcellularLocation>
</comment>
<dbReference type="SUPFAM" id="SSF56954">
    <property type="entry name" value="Outer membrane efflux proteins (OEP)"/>
    <property type="match status" value="1"/>
</dbReference>
<evidence type="ECO:0000313" key="4">
    <source>
        <dbReference type="EMBL" id="RBP50634.1"/>
    </source>
</evidence>
<dbReference type="GO" id="GO:0015562">
    <property type="term" value="F:efflux transmembrane transporter activity"/>
    <property type="evidence" value="ECO:0007669"/>
    <property type="project" value="InterPro"/>
</dbReference>
<feature type="coiled-coil region" evidence="3">
    <location>
        <begin position="216"/>
        <end position="243"/>
    </location>
</feature>
<dbReference type="RefSeq" id="WP_113953480.1">
    <property type="nucleotide sequence ID" value="NZ_QNRT01000002.1"/>
</dbReference>
<evidence type="ECO:0000313" key="5">
    <source>
        <dbReference type="Proteomes" id="UP000253083"/>
    </source>
</evidence>
<feature type="chain" id="PRO_5017098388" evidence="2">
    <location>
        <begin position="20"/>
        <end position="483"/>
    </location>
</feature>
<dbReference type="Proteomes" id="UP000253083">
    <property type="component" value="Unassembled WGS sequence"/>
</dbReference>
<feature type="signal peptide" evidence="2">
    <location>
        <begin position="1"/>
        <end position="19"/>
    </location>
</feature>
<dbReference type="PANTHER" id="PTHR30203:SF32">
    <property type="entry name" value="CATION EFFLUX SYSTEM PROTEIN CUSC"/>
    <property type="match status" value="1"/>
</dbReference>
<name>A0A395JLZ6_9GAMM</name>
<evidence type="ECO:0000256" key="2">
    <source>
        <dbReference type="RuleBase" id="RU362097"/>
    </source>
</evidence>
<evidence type="ECO:0000256" key="1">
    <source>
        <dbReference type="ARBA" id="ARBA00007613"/>
    </source>
</evidence>
<keyword evidence="2" id="KW-0564">Palmitate</keyword>
<dbReference type="FunCoup" id="A0A395JLZ6">
    <property type="interactions" value="204"/>
</dbReference>
<dbReference type="PROSITE" id="PS51257">
    <property type="entry name" value="PROKAR_LIPOPROTEIN"/>
    <property type="match status" value="1"/>
</dbReference>
<sequence>MRNTLILPLVLLLSACQLAPPHIRPDLPVASSYPDYGTVKTSETGSEVTAWETFFIDERLKQLINQAFENNRDMTVAVLRMEEAMAAYGLQRSSRLPNVSAGADALRSRTSVASAGTAAGISEAYTLDLSVTAFELDFWGRVRNATKSARSNYLASQEAARAFRLALIREVSSAYLSNLEASARIALAEQTVESRGEQVRIASRRLSAGVTSELEFRQAETLLTQAEAELAALRLNQAQSKNLLSVLIGGSIDGALTTDSTTVVELGKQVDTARLTAGLPSELLESRPDIQAAEQQLIAARANIGVARAAYFPSISLTGSYGYASTELDTLVGSDGRAWRFGPSIDLPIFDYGRRRATVRGAVAREKIAVAQYEKAIQTAFREVADALAARQFLADQIAAQQRGIIAQRRLAELAQKRYKEGVVRYLEVLDAERNLFAAEQALLQAKRVQTTNAIALYIALGGDLAEPPLPAGANASDAPASE</sequence>
<keyword evidence="2" id="KW-0812">Transmembrane</keyword>
<evidence type="ECO:0000256" key="3">
    <source>
        <dbReference type="SAM" id="Coils"/>
    </source>
</evidence>
<reference evidence="4 5" key="1">
    <citation type="submission" date="2018-06" db="EMBL/GenBank/DDBJ databases">
        <title>Genomic Encyclopedia of Type Strains, Phase IV (KMG-IV): sequencing the most valuable type-strain genomes for metagenomic binning, comparative biology and taxonomic classification.</title>
        <authorList>
            <person name="Goeker M."/>
        </authorList>
    </citation>
    <scope>NUCLEOTIDE SEQUENCE [LARGE SCALE GENOMIC DNA]</scope>
    <source>
        <strain evidence="4 5">DSM 24032</strain>
    </source>
</reference>
<dbReference type="EMBL" id="QNRT01000002">
    <property type="protein sequence ID" value="RBP50634.1"/>
    <property type="molecule type" value="Genomic_DNA"/>
</dbReference>
<accession>A0A395JLZ6</accession>
<dbReference type="Gene3D" id="1.20.1600.10">
    <property type="entry name" value="Outer membrane efflux proteins (OEP)"/>
    <property type="match status" value="1"/>
</dbReference>
<dbReference type="InterPro" id="IPR003423">
    <property type="entry name" value="OMP_efflux"/>
</dbReference>
<keyword evidence="5" id="KW-1185">Reference proteome</keyword>
<comment type="similarity">
    <text evidence="1 2">Belongs to the outer membrane factor (OMF) (TC 1.B.17) family.</text>
</comment>